<evidence type="ECO:0000313" key="6">
    <source>
        <dbReference type="EMBL" id="ANZ22399.1"/>
    </source>
</evidence>
<keyword evidence="4 5" id="KW-0472">Membrane</keyword>
<protein>
    <recommendedName>
        <fullName evidence="8">CvpA family protein</fullName>
    </recommendedName>
</protein>
<dbReference type="RefSeq" id="WP_075433221.1">
    <property type="nucleotide sequence ID" value="NZ_CP013259.1"/>
</dbReference>
<dbReference type="GO" id="GO:0009403">
    <property type="term" value="P:toxin biosynthetic process"/>
    <property type="evidence" value="ECO:0007669"/>
    <property type="project" value="InterPro"/>
</dbReference>
<evidence type="ECO:0000256" key="1">
    <source>
        <dbReference type="ARBA" id="ARBA00004141"/>
    </source>
</evidence>
<evidence type="ECO:0000256" key="5">
    <source>
        <dbReference type="SAM" id="Phobius"/>
    </source>
</evidence>
<organism evidence="6 7">
    <name type="scientific">Buchnera aphidicola subsp. Diuraphis noxia</name>
    <dbReference type="NCBI Taxonomy" id="118101"/>
    <lineage>
        <taxon>Bacteria</taxon>
        <taxon>Pseudomonadati</taxon>
        <taxon>Pseudomonadota</taxon>
        <taxon>Gammaproteobacteria</taxon>
        <taxon>Enterobacterales</taxon>
        <taxon>Erwiniaceae</taxon>
        <taxon>Buchnera</taxon>
    </lineage>
</organism>
<keyword evidence="2 5" id="KW-0812">Transmembrane</keyword>
<feature type="transmembrane region" description="Helical" evidence="5">
    <location>
        <begin position="28"/>
        <end position="52"/>
    </location>
</feature>
<reference evidence="6 7" key="1">
    <citation type="submission" date="2015-11" db="EMBL/GenBank/DDBJ databases">
        <title>The complete genome of Buchnera aphidicola from Diuraphis noxia biotype SAM.</title>
        <authorList>
            <person name="Burger N.F.V."/>
            <person name="Oberholster A.-M."/>
        </authorList>
    </citation>
    <scope>NUCLEOTIDE SEQUENCE [LARGE SCALE GENOMIC DNA]</scope>
    <source>
        <strain evidence="6">SAM</strain>
    </source>
</reference>
<dbReference type="Proteomes" id="UP000093070">
    <property type="component" value="Chromosome"/>
</dbReference>
<sequence>MTFVVLFCFKQLFNYCLTKIIKNNHLSFLNFFLGGLFGIFRGVILVCCVLFCFKYMNLDNFEDYVKYSIFISFFSKIFIYLFDFFNRV</sequence>
<dbReference type="AlphaFoldDB" id="A0A1B2H8P9"/>
<comment type="subcellular location">
    <subcellularLocation>
        <location evidence="1">Membrane</location>
        <topology evidence="1">Multi-pass membrane protein</topology>
    </subcellularLocation>
</comment>
<accession>A0A1B2H8P9</accession>
<evidence type="ECO:0000313" key="7">
    <source>
        <dbReference type="Proteomes" id="UP000093070"/>
    </source>
</evidence>
<evidence type="ECO:0000256" key="2">
    <source>
        <dbReference type="ARBA" id="ARBA00022692"/>
    </source>
</evidence>
<name>A0A1B2H8P9_BUCDN</name>
<evidence type="ECO:0008006" key="8">
    <source>
        <dbReference type="Google" id="ProtNLM"/>
    </source>
</evidence>
<dbReference type="EMBL" id="CP013259">
    <property type="protein sequence ID" value="ANZ22399.1"/>
    <property type="molecule type" value="Genomic_DNA"/>
</dbReference>
<evidence type="ECO:0000256" key="4">
    <source>
        <dbReference type="ARBA" id="ARBA00023136"/>
    </source>
</evidence>
<gene>
    <name evidence="6" type="ORF">ATN01_00845</name>
</gene>
<proteinExistence type="predicted"/>
<dbReference type="GO" id="GO:0016020">
    <property type="term" value="C:membrane"/>
    <property type="evidence" value="ECO:0007669"/>
    <property type="project" value="UniProtKB-SubCell"/>
</dbReference>
<dbReference type="InterPro" id="IPR003825">
    <property type="entry name" value="Colicin-V_CvpA"/>
</dbReference>
<keyword evidence="3 5" id="KW-1133">Transmembrane helix</keyword>
<feature type="transmembrane region" description="Helical" evidence="5">
    <location>
        <begin position="64"/>
        <end position="82"/>
    </location>
</feature>
<evidence type="ECO:0000256" key="3">
    <source>
        <dbReference type="ARBA" id="ARBA00022989"/>
    </source>
</evidence>
<dbReference type="Pfam" id="PF02674">
    <property type="entry name" value="Colicin_V"/>
    <property type="match status" value="1"/>
</dbReference>